<proteinExistence type="predicted"/>
<keyword evidence="2" id="KW-1185">Reference proteome</keyword>
<dbReference type="EMBL" id="MTKO01000111">
    <property type="protein sequence ID" value="RWX43724.1"/>
    <property type="molecule type" value="Genomic_DNA"/>
</dbReference>
<evidence type="ECO:0000313" key="2">
    <source>
        <dbReference type="Proteomes" id="UP000287853"/>
    </source>
</evidence>
<comment type="caution">
    <text evidence="1">The sequence shown here is derived from an EMBL/GenBank/DDBJ whole genome shotgun (WGS) entry which is preliminary data.</text>
</comment>
<evidence type="ECO:0000313" key="1">
    <source>
        <dbReference type="EMBL" id="RWX43724.1"/>
    </source>
</evidence>
<reference evidence="1 2" key="1">
    <citation type="submission" date="2017-01" db="EMBL/GenBank/DDBJ databases">
        <title>The cable genome- insights into the physiology and evolution of filamentous bacteria capable of sulfide oxidation via long distance electron transfer.</title>
        <authorList>
            <person name="Schreiber L."/>
            <person name="Bjerg J.T."/>
            <person name="Boggild A."/>
            <person name="Van De Vossenberg J."/>
            <person name="Meysman F."/>
            <person name="Nielsen L.P."/>
            <person name="Schramm A."/>
            <person name="Kjeldsen K.U."/>
        </authorList>
    </citation>
    <scope>NUCLEOTIDE SEQUENCE [LARGE SCALE GENOMIC DNA]</scope>
    <source>
        <strain evidence="1">MCF</strain>
    </source>
</reference>
<name>A0A444ISA0_9BACT</name>
<dbReference type="AlphaFoldDB" id="A0A444ISA0"/>
<organism evidence="1 2">
    <name type="scientific">Candidatus Electrothrix aarhusensis</name>
    <dbReference type="NCBI Taxonomy" id="1859131"/>
    <lineage>
        <taxon>Bacteria</taxon>
        <taxon>Pseudomonadati</taxon>
        <taxon>Thermodesulfobacteriota</taxon>
        <taxon>Desulfobulbia</taxon>
        <taxon>Desulfobulbales</taxon>
        <taxon>Desulfobulbaceae</taxon>
        <taxon>Candidatus Electrothrix</taxon>
    </lineage>
</organism>
<sequence length="38" mass="4539">MQREIFLKRKIASVTEPRDVQVKFVFDEQIKQSNKSQS</sequence>
<dbReference type="Proteomes" id="UP000287853">
    <property type="component" value="Unassembled WGS sequence"/>
</dbReference>
<gene>
    <name evidence="1" type="ORF">H206_08792</name>
</gene>
<protein>
    <submittedName>
        <fullName evidence="1">Uncharacterized protein</fullName>
    </submittedName>
</protein>
<accession>A0A444ISA0</accession>